<comment type="cofactor">
    <cofactor evidence="1 16">
        <name>FAD</name>
        <dbReference type="ChEBI" id="CHEBI:57692"/>
    </cofactor>
</comment>
<accession>A0A0G0T4H3</accession>
<comment type="function">
    <text evidence="2 16">Cell wall formation.</text>
</comment>
<dbReference type="PATRIC" id="fig|1618431.3.peg.567"/>
<comment type="pathway">
    <text evidence="4 16">Cell wall biogenesis; peptidoglycan biosynthesis.</text>
</comment>
<evidence type="ECO:0000259" key="17">
    <source>
        <dbReference type="PROSITE" id="PS51387"/>
    </source>
</evidence>
<dbReference type="GO" id="GO:0071949">
    <property type="term" value="F:FAD binding"/>
    <property type="evidence" value="ECO:0007669"/>
    <property type="project" value="InterPro"/>
</dbReference>
<dbReference type="PROSITE" id="PS51387">
    <property type="entry name" value="FAD_PCMH"/>
    <property type="match status" value="1"/>
</dbReference>
<comment type="caution">
    <text evidence="18">The sequence shown here is derived from an EMBL/GenBank/DDBJ whole genome shotgun (WGS) entry which is preliminary data.</text>
</comment>
<comment type="similarity">
    <text evidence="16">Belongs to the MurB family.</text>
</comment>
<evidence type="ECO:0000256" key="12">
    <source>
        <dbReference type="ARBA" id="ARBA00023002"/>
    </source>
</evidence>
<keyword evidence="9 16" id="KW-0521">NADP</keyword>
<dbReference type="GO" id="GO:0005829">
    <property type="term" value="C:cytosol"/>
    <property type="evidence" value="ECO:0007669"/>
    <property type="project" value="TreeGrafter"/>
</dbReference>
<evidence type="ECO:0000256" key="15">
    <source>
        <dbReference type="ARBA" id="ARBA00048914"/>
    </source>
</evidence>
<keyword evidence="7 16" id="KW-0285">Flavoprotein</keyword>
<dbReference type="Pfam" id="PF01565">
    <property type="entry name" value="FAD_binding_4"/>
    <property type="match status" value="1"/>
</dbReference>
<dbReference type="GO" id="GO:0008762">
    <property type="term" value="F:UDP-N-acetylmuramate dehydrogenase activity"/>
    <property type="evidence" value="ECO:0007669"/>
    <property type="project" value="UniProtKB-UniRule"/>
</dbReference>
<evidence type="ECO:0000313" key="19">
    <source>
        <dbReference type="Proteomes" id="UP000034881"/>
    </source>
</evidence>
<keyword evidence="13 16" id="KW-0131">Cell cycle</keyword>
<dbReference type="GO" id="GO:0009252">
    <property type="term" value="P:peptidoglycan biosynthetic process"/>
    <property type="evidence" value="ECO:0007669"/>
    <property type="project" value="UniProtKB-UniRule"/>
</dbReference>
<evidence type="ECO:0000256" key="16">
    <source>
        <dbReference type="HAMAP-Rule" id="MF_00037"/>
    </source>
</evidence>
<protein>
    <recommendedName>
        <fullName evidence="16">UDP-N-acetylenolpyruvoylglucosamine reductase</fullName>
        <ecNumber evidence="16">1.3.1.98</ecNumber>
    </recommendedName>
    <alternativeName>
        <fullName evidence="16">UDP-N-acetylmuramate dehydrogenase</fullName>
    </alternativeName>
</protein>
<reference evidence="18 19" key="1">
    <citation type="journal article" date="2015" name="Nature">
        <title>rRNA introns, odd ribosomes, and small enigmatic genomes across a large radiation of phyla.</title>
        <authorList>
            <person name="Brown C.T."/>
            <person name="Hug L.A."/>
            <person name="Thomas B.C."/>
            <person name="Sharon I."/>
            <person name="Castelle C.J."/>
            <person name="Singh A."/>
            <person name="Wilkins M.J."/>
            <person name="Williams K.H."/>
            <person name="Banfield J.F."/>
        </authorList>
    </citation>
    <scope>NUCLEOTIDE SEQUENCE [LARGE SCALE GENOMIC DNA]</scope>
</reference>
<feature type="active site" description="Proton donor" evidence="16">
    <location>
        <position position="244"/>
    </location>
</feature>
<dbReference type="SUPFAM" id="SSF56176">
    <property type="entry name" value="FAD-binding/transporter-associated domain-like"/>
    <property type="match status" value="1"/>
</dbReference>
<dbReference type="Proteomes" id="UP000034881">
    <property type="component" value="Unassembled WGS sequence"/>
</dbReference>
<dbReference type="InterPro" id="IPR016167">
    <property type="entry name" value="FAD-bd_PCMH_sub1"/>
</dbReference>
<dbReference type="InterPro" id="IPR003170">
    <property type="entry name" value="MurB"/>
</dbReference>
<feature type="domain" description="FAD-binding PCMH-type" evidence="17">
    <location>
        <begin position="17"/>
        <end position="187"/>
    </location>
</feature>
<evidence type="ECO:0000256" key="4">
    <source>
        <dbReference type="ARBA" id="ARBA00004752"/>
    </source>
</evidence>
<dbReference type="EC" id="1.3.1.98" evidence="16"/>
<dbReference type="Gene3D" id="3.30.465.10">
    <property type="match status" value="1"/>
</dbReference>
<keyword evidence="6 16" id="KW-0132">Cell division</keyword>
<evidence type="ECO:0000256" key="2">
    <source>
        <dbReference type="ARBA" id="ARBA00003921"/>
    </source>
</evidence>
<evidence type="ECO:0000256" key="8">
    <source>
        <dbReference type="ARBA" id="ARBA00022827"/>
    </source>
</evidence>
<evidence type="ECO:0000256" key="1">
    <source>
        <dbReference type="ARBA" id="ARBA00001974"/>
    </source>
</evidence>
<evidence type="ECO:0000313" key="18">
    <source>
        <dbReference type="EMBL" id="KKR42020.1"/>
    </source>
</evidence>
<evidence type="ECO:0000256" key="10">
    <source>
        <dbReference type="ARBA" id="ARBA00022960"/>
    </source>
</evidence>
<gene>
    <name evidence="16" type="primary">murB</name>
    <name evidence="18" type="ORF">UT77_C0004G0004</name>
</gene>
<dbReference type="GO" id="GO:0051301">
    <property type="term" value="P:cell division"/>
    <property type="evidence" value="ECO:0007669"/>
    <property type="project" value="UniProtKB-KW"/>
</dbReference>
<keyword evidence="11 16" id="KW-0573">Peptidoglycan synthesis</keyword>
<evidence type="ECO:0000256" key="3">
    <source>
        <dbReference type="ARBA" id="ARBA00004496"/>
    </source>
</evidence>
<dbReference type="InterPro" id="IPR016169">
    <property type="entry name" value="FAD-bd_PCMH_sub2"/>
</dbReference>
<dbReference type="UniPathway" id="UPA00219"/>
<dbReference type="Gene3D" id="3.30.43.10">
    <property type="entry name" value="Uridine Diphospho-n-acetylenolpyruvylglucosamine Reductase, domain 2"/>
    <property type="match status" value="1"/>
</dbReference>
<dbReference type="AlphaFoldDB" id="A0A0G0T4H3"/>
<feature type="active site" evidence="16">
    <location>
        <position position="333"/>
    </location>
</feature>
<keyword evidence="12 16" id="KW-0560">Oxidoreductase</keyword>
<comment type="catalytic activity">
    <reaction evidence="15 16">
        <text>UDP-N-acetyl-alpha-D-muramate + NADP(+) = UDP-N-acetyl-3-O-(1-carboxyvinyl)-alpha-D-glucosamine + NADPH + H(+)</text>
        <dbReference type="Rhea" id="RHEA:12248"/>
        <dbReference type="ChEBI" id="CHEBI:15378"/>
        <dbReference type="ChEBI" id="CHEBI:57783"/>
        <dbReference type="ChEBI" id="CHEBI:58349"/>
        <dbReference type="ChEBI" id="CHEBI:68483"/>
        <dbReference type="ChEBI" id="CHEBI:70757"/>
        <dbReference type="EC" id="1.3.1.98"/>
    </reaction>
</comment>
<dbReference type="PANTHER" id="PTHR21071">
    <property type="entry name" value="UDP-N-ACETYLENOLPYRUVOYLGLUCOSAMINE REDUCTASE"/>
    <property type="match status" value="1"/>
</dbReference>
<dbReference type="Gene3D" id="3.90.78.10">
    <property type="entry name" value="UDP-N-acetylenolpyruvoylglucosamine reductase, C-terminal domain"/>
    <property type="match status" value="1"/>
</dbReference>
<evidence type="ECO:0000256" key="13">
    <source>
        <dbReference type="ARBA" id="ARBA00023306"/>
    </source>
</evidence>
<feature type="active site" evidence="16">
    <location>
        <position position="194"/>
    </location>
</feature>
<keyword evidence="8 16" id="KW-0274">FAD</keyword>
<dbReference type="EMBL" id="LBYB01000004">
    <property type="protein sequence ID" value="KKR42020.1"/>
    <property type="molecule type" value="Genomic_DNA"/>
</dbReference>
<dbReference type="InterPro" id="IPR036318">
    <property type="entry name" value="FAD-bd_PCMH-like_sf"/>
</dbReference>
<dbReference type="SUPFAM" id="SSF56194">
    <property type="entry name" value="Uridine diphospho-N-Acetylenolpyruvylglucosamine reductase, MurB, C-terminal domain"/>
    <property type="match status" value="1"/>
</dbReference>
<evidence type="ECO:0000256" key="7">
    <source>
        <dbReference type="ARBA" id="ARBA00022630"/>
    </source>
</evidence>
<dbReference type="GO" id="GO:0008360">
    <property type="term" value="P:regulation of cell shape"/>
    <property type="evidence" value="ECO:0007669"/>
    <property type="project" value="UniProtKB-KW"/>
</dbReference>
<dbReference type="Pfam" id="PF02873">
    <property type="entry name" value="MurB_C"/>
    <property type="match status" value="1"/>
</dbReference>
<keyword evidence="14 16" id="KW-0961">Cell wall biogenesis/degradation</keyword>
<sequence length="343" mass="37728">MQLQDNYPLKDVTTLRLGGPAKKFVRVKTEEDLIEAIKYARETKMPYLVIGGGSNLLVSDEGFAGLVIKNEITGTNTSKVGPDSFEVNVKSGTPLQELIDYTIQKGLSGLQKLTGIPGTVGGAVYGNAGAYGQSISDHLVTVTAIDPSVITDDSSLLKTKRMQPLTHTDGSTCLEDIHTLKCPLTKEECQFSYRGSIFKKIKYPILEVTFQFEQGDPHILQQEADEIKTKRLVKYPPGIKCPGCFFKNIVANTLPKDILDKIPPEKIVYDKLPAGALLEMVGAKGQRIDGIRIAEYHANLFINDGGNAKTFYNLAKIYALKVKEKFNITLDPEIQLINLPPLI</sequence>
<keyword evidence="5 16" id="KW-0963">Cytoplasm</keyword>
<evidence type="ECO:0000256" key="11">
    <source>
        <dbReference type="ARBA" id="ARBA00022984"/>
    </source>
</evidence>
<evidence type="ECO:0000256" key="5">
    <source>
        <dbReference type="ARBA" id="ARBA00022490"/>
    </source>
</evidence>
<proteinExistence type="inferred from homology"/>
<dbReference type="GO" id="GO:0071555">
    <property type="term" value="P:cell wall organization"/>
    <property type="evidence" value="ECO:0007669"/>
    <property type="project" value="UniProtKB-KW"/>
</dbReference>
<dbReference type="InterPro" id="IPR036635">
    <property type="entry name" value="MurB_C_sf"/>
</dbReference>
<evidence type="ECO:0000256" key="9">
    <source>
        <dbReference type="ARBA" id="ARBA00022857"/>
    </source>
</evidence>
<dbReference type="InterPro" id="IPR006094">
    <property type="entry name" value="Oxid_FAD_bind_N"/>
</dbReference>
<dbReference type="InterPro" id="IPR011601">
    <property type="entry name" value="MurB_C"/>
</dbReference>
<evidence type="ECO:0000256" key="14">
    <source>
        <dbReference type="ARBA" id="ARBA00023316"/>
    </source>
</evidence>
<dbReference type="PANTHER" id="PTHR21071:SF4">
    <property type="entry name" value="UDP-N-ACETYLENOLPYRUVOYLGLUCOSAMINE REDUCTASE"/>
    <property type="match status" value="1"/>
</dbReference>
<organism evidence="18 19">
    <name type="scientific">Candidatus Daviesbacteria bacterium GW2011_GWC2_40_12</name>
    <dbReference type="NCBI Taxonomy" id="1618431"/>
    <lineage>
        <taxon>Bacteria</taxon>
        <taxon>Candidatus Daviesiibacteriota</taxon>
    </lineage>
</organism>
<dbReference type="InterPro" id="IPR016166">
    <property type="entry name" value="FAD-bd_PCMH"/>
</dbReference>
<comment type="subcellular location">
    <subcellularLocation>
        <location evidence="3 16">Cytoplasm</location>
    </subcellularLocation>
</comment>
<name>A0A0G0T4H3_9BACT</name>
<evidence type="ECO:0000256" key="6">
    <source>
        <dbReference type="ARBA" id="ARBA00022618"/>
    </source>
</evidence>
<dbReference type="HAMAP" id="MF_00037">
    <property type="entry name" value="MurB"/>
    <property type="match status" value="1"/>
</dbReference>
<keyword evidence="10 16" id="KW-0133">Cell shape</keyword>